<reference evidence="2" key="1">
    <citation type="submission" date="2023-07" db="EMBL/GenBank/DDBJ databases">
        <title>Functional and genomic diversity of the sorghum phyllosphere microbiome.</title>
        <authorList>
            <person name="Shade A."/>
        </authorList>
    </citation>
    <scope>NUCLEOTIDE SEQUENCE [LARGE SCALE GENOMIC DNA]</scope>
    <source>
        <strain evidence="2">SORGH_AS_0422</strain>
    </source>
</reference>
<evidence type="ECO:0000313" key="1">
    <source>
        <dbReference type="EMBL" id="MDT3401766.1"/>
    </source>
</evidence>
<proteinExistence type="predicted"/>
<dbReference type="RefSeq" id="WP_311947705.1">
    <property type="nucleotide sequence ID" value="NZ_JAVLVU010000001.1"/>
</dbReference>
<dbReference type="InterPro" id="IPR029044">
    <property type="entry name" value="Nucleotide-diphossugar_trans"/>
</dbReference>
<dbReference type="Proteomes" id="UP001258315">
    <property type="component" value="Unassembled WGS sequence"/>
</dbReference>
<dbReference type="GO" id="GO:0016757">
    <property type="term" value="F:glycosyltransferase activity"/>
    <property type="evidence" value="ECO:0007669"/>
    <property type="project" value="UniProtKB-KW"/>
</dbReference>
<accession>A0ABU3GQL4</accession>
<name>A0ABU3GQL4_9SPHI</name>
<comment type="caution">
    <text evidence="1">The sequence shown here is derived from an EMBL/GenBank/DDBJ whole genome shotgun (WGS) entry which is preliminary data.</text>
</comment>
<keyword evidence="2" id="KW-1185">Reference proteome</keyword>
<dbReference type="SUPFAM" id="SSF53448">
    <property type="entry name" value="Nucleotide-diphospho-sugar transferases"/>
    <property type="match status" value="1"/>
</dbReference>
<evidence type="ECO:0000313" key="2">
    <source>
        <dbReference type="Proteomes" id="UP001258315"/>
    </source>
</evidence>
<gene>
    <name evidence="1" type="ORF">QE417_000838</name>
</gene>
<protein>
    <submittedName>
        <fullName evidence="1">Rhamnosyltransferase</fullName>
        <ecNumber evidence="1">2.4.1.-</ecNumber>
    </submittedName>
</protein>
<dbReference type="EMBL" id="JAVLVU010000001">
    <property type="protein sequence ID" value="MDT3401766.1"/>
    <property type="molecule type" value="Genomic_DNA"/>
</dbReference>
<keyword evidence="1" id="KW-0328">Glycosyltransferase</keyword>
<dbReference type="Gene3D" id="3.90.550.10">
    <property type="entry name" value="Spore Coat Polysaccharide Biosynthesis Protein SpsA, Chain A"/>
    <property type="match status" value="1"/>
</dbReference>
<sequence length="278" mass="32153">MNVSVVVIFFKSKEEDFARNINTYIHEVDHVIIWQNSLLDKRILSLIDKAQVHKIVIAGTGENVGIGRALNESIRILRNLGATHIMTMDQDSHFIAGHLSEYKKLIKLHSSLDIGVFGINPNNWGRLLYPENDIFIEVTDTITSGSIFPIHVFDEFGVFDEKLFIDAVDYEFCYRLKTRGIKTIVFPSVHLEHQVGEMYKTWLGFKTDNYSAFRTYFLVRNHITMWKLYPSIFPARYKVMLVKGHIMYRLVKIVLGEKDKLNKITSIFRGIFDGFKGA</sequence>
<dbReference type="EC" id="2.4.1.-" evidence="1"/>
<keyword evidence="1" id="KW-0808">Transferase</keyword>
<organism evidence="1 2">
    <name type="scientific">Mucilaginibacter terrae</name>
    <dbReference type="NCBI Taxonomy" id="1955052"/>
    <lineage>
        <taxon>Bacteria</taxon>
        <taxon>Pseudomonadati</taxon>
        <taxon>Bacteroidota</taxon>
        <taxon>Sphingobacteriia</taxon>
        <taxon>Sphingobacteriales</taxon>
        <taxon>Sphingobacteriaceae</taxon>
        <taxon>Mucilaginibacter</taxon>
    </lineage>
</organism>